<evidence type="ECO:0000256" key="14">
    <source>
        <dbReference type="ARBA" id="ARBA00023136"/>
    </source>
</evidence>
<dbReference type="InterPro" id="IPR044492">
    <property type="entry name" value="P_typ_ATPase_HD_dom"/>
</dbReference>
<dbReference type="CDD" id="cd02094">
    <property type="entry name" value="P-type_ATPase_Cu-like"/>
    <property type="match status" value="1"/>
</dbReference>
<keyword evidence="5" id="KW-0597">Phosphoprotein</keyword>
<evidence type="ECO:0000256" key="7">
    <source>
        <dbReference type="ARBA" id="ARBA00022723"/>
    </source>
</evidence>
<keyword evidence="12 15" id="KW-1133">Transmembrane helix</keyword>
<dbReference type="Pfam" id="PF00702">
    <property type="entry name" value="Hydrolase"/>
    <property type="match status" value="1"/>
</dbReference>
<evidence type="ECO:0000256" key="13">
    <source>
        <dbReference type="ARBA" id="ARBA00023065"/>
    </source>
</evidence>
<dbReference type="FunFam" id="2.70.150.10:FF:000002">
    <property type="entry name" value="Copper-transporting ATPase 1, putative"/>
    <property type="match status" value="1"/>
</dbReference>
<comment type="similarity">
    <text evidence="2 15">Belongs to the cation transport ATPase (P-type) (TC 3.A.3) family. Type IB subfamily.</text>
</comment>
<keyword evidence="10" id="KW-0460">Magnesium</keyword>
<dbReference type="PROSITE" id="PS01047">
    <property type="entry name" value="HMA_1"/>
    <property type="match status" value="1"/>
</dbReference>
<dbReference type="AlphaFoldDB" id="A0A2T4CZG4"/>
<dbReference type="PANTHER" id="PTHR43520">
    <property type="entry name" value="ATP7, ISOFORM B"/>
    <property type="match status" value="1"/>
</dbReference>
<dbReference type="InterPro" id="IPR023214">
    <property type="entry name" value="HAD_sf"/>
</dbReference>
<dbReference type="InterPro" id="IPR059000">
    <property type="entry name" value="ATPase_P-type_domA"/>
</dbReference>
<evidence type="ECO:0000256" key="6">
    <source>
        <dbReference type="ARBA" id="ARBA00022692"/>
    </source>
</evidence>
<dbReference type="NCBIfam" id="TIGR01511">
    <property type="entry name" value="ATPase-IB1_Cu"/>
    <property type="match status" value="1"/>
</dbReference>
<feature type="transmembrane region" description="Helical" evidence="15">
    <location>
        <begin position="214"/>
        <end position="235"/>
    </location>
</feature>
<keyword evidence="3" id="KW-0813">Transport</keyword>
<dbReference type="InterPro" id="IPR036163">
    <property type="entry name" value="HMA_dom_sf"/>
</dbReference>
<feature type="domain" description="HMA" evidence="16">
    <location>
        <begin position="97"/>
        <end position="163"/>
    </location>
</feature>
<keyword evidence="6 15" id="KW-0812">Transmembrane</keyword>
<dbReference type="Gene3D" id="2.70.150.10">
    <property type="entry name" value="Calcium-transporting ATPase, cytoplasmic transduction domain A"/>
    <property type="match status" value="1"/>
</dbReference>
<dbReference type="InterPro" id="IPR017969">
    <property type="entry name" value="Heavy-metal-associated_CS"/>
</dbReference>
<evidence type="ECO:0000259" key="16">
    <source>
        <dbReference type="PROSITE" id="PS50846"/>
    </source>
</evidence>
<evidence type="ECO:0000256" key="2">
    <source>
        <dbReference type="ARBA" id="ARBA00006024"/>
    </source>
</evidence>
<dbReference type="Pfam" id="PF12156">
    <property type="entry name" value="ATPase-cat_bd"/>
    <property type="match status" value="1"/>
</dbReference>
<dbReference type="PROSITE" id="PS00154">
    <property type="entry name" value="ATPASE_E1_E2"/>
    <property type="match status" value="1"/>
</dbReference>
<dbReference type="InterPro" id="IPR008250">
    <property type="entry name" value="ATPase_P-typ_transduc_dom_A_sf"/>
</dbReference>
<dbReference type="GO" id="GO:0043682">
    <property type="term" value="F:P-type divalent copper transporter activity"/>
    <property type="evidence" value="ECO:0007669"/>
    <property type="project" value="TreeGrafter"/>
</dbReference>
<sequence>MSESAAQAKKSECFHCGLIVKNPGEFTAQINSLPHEFCCHGCQMACQTIYAAGLQGFYNKTPEGESLAPPPETANDFHAYDIDEIQADYVDDLGDKRTIFLLIDGIHCAACVWLIEHALHKLPGVLAADVNLTAKRCRIRWDNRETSLSVLMHHLAKLGYAAVPFDPETAEGALAKRHRGLVYRMAFAGFAMMNLMWVSIALYSGAAEDEFRNLFHWVGFFIATPTLLYSGYPFFRNSISGLRSRYLTMDLPIAIGATATYLYSTYITFTGSLDGEVFFDTVVNFIFVILIGRYLEALSKRNALSATRRMLELQPKLATVMDAGIQKTVPIRSVKAGDLVLVRPGENIPVDGIVTEGESAVDESMLTGESQPIRKQPDDSVVAGSINGEGAFVVRAKYVLRHTALAKIIALMDEAQTSKAPIQTLADKIVPWFVVVTLTLATLTFMYWVGSDFEKALLAAASVLVVTCPCAFGMATPMSIAVASGVGASNGILIKQGVALEKLSSVTHYVFDKTGTLTEGKLRLVKQFTAEGISPQTVLQIAASAEQQSEHGIAKTIISAAQQENLPLLDISAFNASPGRGVEADIEGQKILVGTAEWMTLHAIKLNGEWQSQVNQLEQQGISGVFVARDQKLIGILGLFDTLRDDAKNMIADMLAQGLKVTVLSGDRQLVVDSVTADLGNIQRLAEVLPAEKRQVIQRLQQQGDCVAMVGDGINDSPALIQADVGIALASGTDVSIESADVILSHNQLSQVALARQLASRTLRTIRQNIVLSISYNVIMVPLAMMALVSPLLAAITMPISSLLVIGNAARISRIVKR</sequence>
<evidence type="ECO:0000256" key="15">
    <source>
        <dbReference type="RuleBase" id="RU362081"/>
    </source>
</evidence>
<dbReference type="NCBIfam" id="TIGR01494">
    <property type="entry name" value="ATPase_P-type"/>
    <property type="match status" value="1"/>
</dbReference>
<evidence type="ECO:0000256" key="4">
    <source>
        <dbReference type="ARBA" id="ARBA00022475"/>
    </source>
</evidence>
<dbReference type="GO" id="GO:0055070">
    <property type="term" value="P:copper ion homeostasis"/>
    <property type="evidence" value="ECO:0007669"/>
    <property type="project" value="TreeGrafter"/>
</dbReference>
<proteinExistence type="inferred from homology"/>
<dbReference type="InterPro" id="IPR036412">
    <property type="entry name" value="HAD-like_sf"/>
</dbReference>
<keyword evidence="9 15" id="KW-0067">ATP-binding</keyword>
<keyword evidence="8 15" id="KW-0547">Nucleotide-binding</keyword>
<dbReference type="GO" id="GO:0016887">
    <property type="term" value="F:ATP hydrolysis activity"/>
    <property type="evidence" value="ECO:0007669"/>
    <property type="project" value="InterPro"/>
</dbReference>
<evidence type="ECO:0000256" key="3">
    <source>
        <dbReference type="ARBA" id="ARBA00022448"/>
    </source>
</evidence>
<keyword evidence="13" id="KW-0406">Ion transport</keyword>
<dbReference type="InterPro" id="IPR006121">
    <property type="entry name" value="HMA_dom"/>
</dbReference>
<dbReference type="Gene3D" id="3.30.70.100">
    <property type="match status" value="1"/>
</dbReference>
<keyword evidence="11" id="KW-1278">Translocase</keyword>
<dbReference type="EMBL" id="PYVN01000001">
    <property type="protein sequence ID" value="PTB86967.1"/>
    <property type="molecule type" value="Genomic_DNA"/>
</dbReference>
<dbReference type="PROSITE" id="PS50846">
    <property type="entry name" value="HMA_2"/>
    <property type="match status" value="1"/>
</dbReference>
<evidence type="ECO:0000256" key="10">
    <source>
        <dbReference type="ARBA" id="ARBA00022842"/>
    </source>
</evidence>
<dbReference type="GO" id="GO:0005507">
    <property type="term" value="F:copper ion binding"/>
    <property type="evidence" value="ECO:0007669"/>
    <property type="project" value="TreeGrafter"/>
</dbReference>
<keyword evidence="14 15" id="KW-0472">Membrane</keyword>
<dbReference type="SUPFAM" id="SSF81665">
    <property type="entry name" value="Calcium ATPase, transmembrane domain M"/>
    <property type="match status" value="1"/>
</dbReference>
<dbReference type="Pfam" id="PF00122">
    <property type="entry name" value="E1-E2_ATPase"/>
    <property type="match status" value="1"/>
</dbReference>
<feature type="transmembrane region" description="Helical" evidence="15">
    <location>
        <begin position="247"/>
        <end position="265"/>
    </location>
</feature>
<evidence type="ECO:0000256" key="9">
    <source>
        <dbReference type="ARBA" id="ARBA00022840"/>
    </source>
</evidence>
<accession>A0A2T4CZG4</accession>
<name>A0A2T4CZG4_9GAMM</name>
<dbReference type="SFLD" id="SFLDF00027">
    <property type="entry name" value="p-type_atpase"/>
    <property type="match status" value="1"/>
</dbReference>
<feature type="transmembrane region" description="Helical" evidence="15">
    <location>
        <begin position="181"/>
        <end position="202"/>
    </location>
</feature>
<dbReference type="InterPro" id="IPR023298">
    <property type="entry name" value="ATPase_P-typ_TM_dom_sf"/>
</dbReference>
<evidence type="ECO:0000256" key="11">
    <source>
        <dbReference type="ARBA" id="ARBA00022967"/>
    </source>
</evidence>
<dbReference type="Gene3D" id="3.40.1110.10">
    <property type="entry name" value="Calcium-transporting ATPase, cytoplasmic domain N"/>
    <property type="match status" value="1"/>
</dbReference>
<dbReference type="InterPro" id="IPR001757">
    <property type="entry name" value="P_typ_ATPase"/>
</dbReference>
<protein>
    <submittedName>
        <fullName evidence="17">Copper-translocating P-type ATPase</fullName>
    </submittedName>
</protein>
<dbReference type="PRINTS" id="PR00119">
    <property type="entry name" value="CATATPASE"/>
</dbReference>
<dbReference type="GO" id="GO:0005524">
    <property type="term" value="F:ATP binding"/>
    <property type="evidence" value="ECO:0007669"/>
    <property type="project" value="UniProtKB-UniRule"/>
</dbReference>
<dbReference type="SUPFAM" id="SSF81653">
    <property type="entry name" value="Calcium ATPase, transduction domain A"/>
    <property type="match status" value="1"/>
</dbReference>
<dbReference type="NCBIfam" id="TIGR01525">
    <property type="entry name" value="ATPase-IB_hvy"/>
    <property type="match status" value="1"/>
</dbReference>
<dbReference type="InterPro" id="IPR018303">
    <property type="entry name" value="ATPase_P-typ_P_site"/>
</dbReference>
<evidence type="ECO:0000256" key="8">
    <source>
        <dbReference type="ARBA" id="ARBA00022741"/>
    </source>
</evidence>
<dbReference type="Gene3D" id="3.40.50.1000">
    <property type="entry name" value="HAD superfamily/HAD-like"/>
    <property type="match status" value="1"/>
</dbReference>
<organism evidence="17">
    <name type="scientific">Pseudidiomarina aestuarii</name>
    <dbReference type="NCBI Taxonomy" id="624146"/>
    <lineage>
        <taxon>Bacteria</taxon>
        <taxon>Pseudomonadati</taxon>
        <taxon>Pseudomonadota</taxon>
        <taxon>Gammaproteobacteria</taxon>
        <taxon>Alteromonadales</taxon>
        <taxon>Idiomarinaceae</taxon>
        <taxon>Pseudidiomarina</taxon>
    </lineage>
</organism>
<evidence type="ECO:0000256" key="1">
    <source>
        <dbReference type="ARBA" id="ARBA00004651"/>
    </source>
</evidence>
<gene>
    <name evidence="17" type="ORF">C9940_00130</name>
</gene>
<dbReference type="PRINTS" id="PR00943">
    <property type="entry name" value="CUATPASE"/>
</dbReference>
<evidence type="ECO:0000256" key="12">
    <source>
        <dbReference type="ARBA" id="ARBA00022989"/>
    </source>
</evidence>
<reference evidence="17" key="1">
    <citation type="submission" date="2018-03" db="EMBL/GenBank/DDBJ databases">
        <title>Cross-interface Injection: A General Nanoliter Liquid Handling Method Applied to Single Cells Genome Amplification Automated Nanoliter Liquid Handling Applied to Single Cell Multiple Displacement Amplification.</title>
        <authorList>
            <person name="Yun J."/>
            <person name="Xu P."/>
            <person name="Xu J."/>
            <person name="Dai X."/>
            <person name="Wang Y."/>
            <person name="Zheng X."/>
            <person name="Cao C."/>
            <person name="Yi Q."/>
            <person name="Zhu Y."/>
            <person name="Wang L."/>
            <person name="Dong Z."/>
            <person name="Huang Y."/>
            <person name="Huang L."/>
            <person name="Du W."/>
        </authorList>
    </citation>
    <scope>NUCLEOTIDE SEQUENCE [LARGE SCALE GENOMIC DNA]</scope>
    <source>
        <strain evidence="17">Z-D3-2</strain>
    </source>
</reference>
<dbReference type="SUPFAM" id="SSF55008">
    <property type="entry name" value="HMA, heavy metal-associated domain"/>
    <property type="match status" value="1"/>
</dbReference>
<dbReference type="SFLD" id="SFLDG00002">
    <property type="entry name" value="C1.7:_P-type_atpase_like"/>
    <property type="match status" value="1"/>
</dbReference>
<dbReference type="GO" id="GO:0005886">
    <property type="term" value="C:plasma membrane"/>
    <property type="evidence" value="ECO:0007669"/>
    <property type="project" value="UniProtKB-SubCell"/>
</dbReference>
<evidence type="ECO:0000313" key="17">
    <source>
        <dbReference type="EMBL" id="PTB86967.1"/>
    </source>
</evidence>
<feature type="transmembrane region" description="Helical" evidence="15">
    <location>
        <begin position="429"/>
        <end position="450"/>
    </location>
</feature>
<dbReference type="InterPro" id="IPR027256">
    <property type="entry name" value="P-typ_ATPase_IB"/>
</dbReference>
<keyword evidence="4 15" id="KW-1003">Cell membrane</keyword>
<dbReference type="PANTHER" id="PTHR43520:SF5">
    <property type="entry name" value="CATION-TRANSPORTING P-TYPE ATPASE-RELATED"/>
    <property type="match status" value="1"/>
</dbReference>
<dbReference type="SUPFAM" id="SSF56784">
    <property type="entry name" value="HAD-like"/>
    <property type="match status" value="1"/>
</dbReference>
<comment type="subcellular location">
    <subcellularLocation>
        <location evidence="1">Cell membrane</location>
        <topology evidence="1">Multi-pass membrane protein</topology>
    </subcellularLocation>
</comment>
<dbReference type="InterPro" id="IPR023299">
    <property type="entry name" value="ATPase_P-typ_cyto_dom_N"/>
</dbReference>
<evidence type="ECO:0000256" key="5">
    <source>
        <dbReference type="ARBA" id="ARBA00022553"/>
    </source>
</evidence>
<dbReference type="CDD" id="cd00371">
    <property type="entry name" value="HMA"/>
    <property type="match status" value="1"/>
</dbReference>
<feature type="transmembrane region" description="Helical" evidence="15">
    <location>
        <begin position="794"/>
        <end position="812"/>
    </location>
</feature>
<dbReference type="Pfam" id="PF00403">
    <property type="entry name" value="HMA"/>
    <property type="match status" value="1"/>
</dbReference>
<dbReference type="InterPro" id="IPR021993">
    <property type="entry name" value="ATPase-cat-bd"/>
</dbReference>
<keyword evidence="7 15" id="KW-0479">Metal-binding</keyword>
<feature type="transmembrane region" description="Helical" evidence="15">
    <location>
        <begin position="277"/>
        <end position="295"/>
    </location>
</feature>
<comment type="caution">
    <text evidence="17">The sequence shown here is derived from an EMBL/GenBank/DDBJ whole genome shotgun (WGS) entry which is preliminary data.</text>
</comment>
<dbReference type="SFLD" id="SFLDS00003">
    <property type="entry name" value="Haloacid_Dehalogenase"/>
    <property type="match status" value="1"/>
</dbReference>
<feature type="transmembrane region" description="Helical" evidence="15">
    <location>
        <begin position="770"/>
        <end position="788"/>
    </location>
</feature>